<reference evidence="3 4" key="1">
    <citation type="submission" date="2016-02" db="EMBL/GenBank/DDBJ databases">
        <title>Genome analysis of coral dinoflagellate symbionts highlights evolutionary adaptations to a symbiotic lifestyle.</title>
        <authorList>
            <person name="Aranda M."/>
            <person name="Li Y."/>
            <person name="Liew Y.J."/>
            <person name="Baumgarten S."/>
            <person name="Simakov O."/>
            <person name="Wilson M."/>
            <person name="Piel J."/>
            <person name="Ashoor H."/>
            <person name="Bougouffa S."/>
            <person name="Bajic V.B."/>
            <person name="Ryu T."/>
            <person name="Ravasi T."/>
            <person name="Bayer T."/>
            <person name="Micklem G."/>
            <person name="Kim H."/>
            <person name="Bhak J."/>
            <person name="Lajeunesse T.C."/>
            <person name="Voolstra C.R."/>
        </authorList>
    </citation>
    <scope>NUCLEOTIDE SEQUENCE [LARGE SCALE GENOMIC DNA]</scope>
    <source>
        <strain evidence="3 4">CCMP2467</strain>
    </source>
</reference>
<dbReference type="EMBL" id="LSRX01000008">
    <property type="protein sequence ID" value="OLQ14948.1"/>
    <property type="molecule type" value="Genomic_DNA"/>
</dbReference>
<dbReference type="Proteomes" id="UP000186817">
    <property type="component" value="Unassembled WGS sequence"/>
</dbReference>
<gene>
    <name evidence="3" type="ORF">AK812_SmicGene837</name>
</gene>
<proteinExistence type="predicted"/>
<sequence length="412" mass="47462">MNSVLFEAWEKCQGDWKTSSIYLNLKSISRTRRTGVRVWMTRAEVIAKFGETSADAIILRKQGDEKLRKSEIRRHPELPESDELVQFLILDTSKFVEEEEEIMEQLYQAADNDSSSSSSGSSEALKKKDKKQSKSKKEKTSKKDKKTKKEQKTIKGGKKRAENKQDKEIDEVLEVITKAGKKIGEYKAAQEECAKLGEHVREAAEKDLKESLDGLKDKRQILQEAVDQKDYPGLEKSTESLQAAIEQFESVMKLMEQVFKNGWRRANATATYEMMDIPYTLVKAGWYGDPSENLGKLFEAAYVDFKGLVVVLEHGWLGRQQELTWNVVPKLHYFEHQLLETKRTCMNMRYHHCFTDEDAMRWTKLLARKVNPGTFEAAMMKKSISRLKALKHHRKLVFAKRTAARRARVDAG</sequence>
<comment type="caution">
    <text evidence="3">The sequence shown here is derived from an EMBL/GenBank/DDBJ whole genome shotgun (WGS) entry which is preliminary data.</text>
</comment>
<feature type="coiled-coil region" evidence="1">
    <location>
        <begin position="186"/>
        <end position="225"/>
    </location>
</feature>
<keyword evidence="4" id="KW-1185">Reference proteome</keyword>
<dbReference type="AlphaFoldDB" id="A0A1Q9F5J3"/>
<name>A0A1Q9F5J3_SYMMI</name>
<dbReference type="OrthoDB" id="446449at2759"/>
<protein>
    <submittedName>
        <fullName evidence="3">Uncharacterized protein</fullName>
    </submittedName>
</protein>
<keyword evidence="1" id="KW-0175">Coiled coil</keyword>
<evidence type="ECO:0000256" key="1">
    <source>
        <dbReference type="SAM" id="Coils"/>
    </source>
</evidence>
<feature type="compositionally biased region" description="Basic residues" evidence="2">
    <location>
        <begin position="127"/>
        <end position="149"/>
    </location>
</feature>
<evidence type="ECO:0000256" key="2">
    <source>
        <dbReference type="SAM" id="MobiDB-lite"/>
    </source>
</evidence>
<accession>A0A1Q9F5J3</accession>
<feature type="region of interest" description="Disordered" evidence="2">
    <location>
        <begin position="108"/>
        <end position="165"/>
    </location>
</feature>
<evidence type="ECO:0000313" key="3">
    <source>
        <dbReference type="EMBL" id="OLQ14948.1"/>
    </source>
</evidence>
<evidence type="ECO:0000313" key="4">
    <source>
        <dbReference type="Proteomes" id="UP000186817"/>
    </source>
</evidence>
<organism evidence="3 4">
    <name type="scientific">Symbiodinium microadriaticum</name>
    <name type="common">Dinoflagellate</name>
    <name type="synonym">Zooxanthella microadriatica</name>
    <dbReference type="NCBI Taxonomy" id="2951"/>
    <lineage>
        <taxon>Eukaryota</taxon>
        <taxon>Sar</taxon>
        <taxon>Alveolata</taxon>
        <taxon>Dinophyceae</taxon>
        <taxon>Suessiales</taxon>
        <taxon>Symbiodiniaceae</taxon>
        <taxon>Symbiodinium</taxon>
    </lineage>
</organism>